<feature type="compositionally biased region" description="Low complexity" evidence="1">
    <location>
        <begin position="32"/>
        <end position="55"/>
    </location>
</feature>
<comment type="caution">
    <text evidence="2">The sequence shown here is derived from an EMBL/GenBank/DDBJ whole genome shotgun (WGS) entry which is preliminary data.</text>
</comment>
<dbReference type="Proteomes" id="UP000669179">
    <property type="component" value="Unassembled WGS sequence"/>
</dbReference>
<dbReference type="AlphaFoldDB" id="A0A939PKB6"/>
<organism evidence="2 3">
    <name type="scientific">Actinomadura barringtoniae</name>
    <dbReference type="NCBI Taxonomy" id="1427535"/>
    <lineage>
        <taxon>Bacteria</taxon>
        <taxon>Bacillati</taxon>
        <taxon>Actinomycetota</taxon>
        <taxon>Actinomycetes</taxon>
        <taxon>Streptosporangiales</taxon>
        <taxon>Thermomonosporaceae</taxon>
        <taxon>Actinomadura</taxon>
    </lineage>
</organism>
<keyword evidence="3" id="KW-1185">Reference proteome</keyword>
<accession>A0A939PKB6</accession>
<gene>
    <name evidence="2" type="ORF">J4573_44510</name>
</gene>
<dbReference type="RefSeq" id="WP_208262425.1">
    <property type="nucleotide sequence ID" value="NZ_JAGEOJ010000025.1"/>
</dbReference>
<evidence type="ECO:0000313" key="3">
    <source>
        <dbReference type="Proteomes" id="UP000669179"/>
    </source>
</evidence>
<evidence type="ECO:0000313" key="2">
    <source>
        <dbReference type="EMBL" id="MBO2454215.1"/>
    </source>
</evidence>
<dbReference type="PROSITE" id="PS51257">
    <property type="entry name" value="PROKAR_LIPOPROTEIN"/>
    <property type="match status" value="1"/>
</dbReference>
<protein>
    <submittedName>
        <fullName evidence="2">Uncharacterized protein</fullName>
    </submittedName>
</protein>
<feature type="region of interest" description="Disordered" evidence="1">
    <location>
        <begin position="27"/>
        <end position="69"/>
    </location>
</feature>
<sequence length="200" mass="19875">MRKWPVIATAGATAGVMVLAGCGSEKAGEPKSAATTTAVQPSATTPAAAPSRPIAPGEPNPGAGKEGELGPFGFGSVKLGMTAAQAKGTGLVQIKSKPSAGCGSFILIPGASDVVPGKGFISKKLGIASIFAGKTVRTPQGIGLGSTTAQVKKVYPALQEGPNLSFVAVPGNPKATYSFLMSAGKVSELALDLKAQDCHN</sequence>
<name>A0A939PKB6_9ACTN</name>
<evidence type="ECO:0000256" key="1">
    <source>
        <dbReference type="SAM" id="MobiDB-lite"/>
    </source>
</evidence>
<reference evidence="2" key="1">
    <citation type="submission" date="2021-03" db="EMBL/GenBank/DDBJ databases">
        <authorList>
            <person name="Kanchanasin P."/>
            <person name="Saeng-In P."/>
            <person name="Phongsopitanun W."/>
            <person name="Yuki M."/>
            <person name="Kudo T."/>
            <person name="Ohkuma M."/>
            <person name="Tanasupawat S."/>
        </authorList>
    </citation>
    <scope>NUCLEOTIDE SEQUENCE</scope>
    <source>
        <strain evidence="2">GKU 128</strain>
    </source>
</reference>
<proteinExistence type="predicted"/>
<dbReference type="EMBL" id="JAGEOJ010000025">
    <property type="protein sequence ID" value="MBO2454215.1"/>
    <property type="molecule type" value="Genomic_DNA"/>
</dbReference>